<dbReference type="InterPro" id="IPR025164">
    <property type="entry name" value="Toastrack_DUF4097"/>
</dbReference>
<keyword evidence="3" id="KW-1185">Reference proteome</keyword>
<gene>
    <name evidence="2" type="ORF">B5M42_08640</name>
</gene>
<dbReference type="PANTHER" id="PTHR34094">
    <property type="match status" value="1"/>
</dbReference>
<name>A0A4Y8Q4H6_9BACL</name>
<dbReference type="Proteomes" id="UP000298246">
    <property type="component" value="Unassembled WGS sequence"/>
</dbReference>
<dbReference type="EMBL" id="MYFO01000008">
    <property type="protein sequence ID" value="TFE88967.1"/>
    <property type="molecule type" value="Genomic_DNA"/>
</dbReference>
<dbReference type="AlphaFoldDB" id="A0A4Y8Q4H6"/>
<sequence length="291" mass="31307">MKLTMKFILLLGVACLVVGLIGTAATLKDVDWNTAGVDIDLEKKLPAADIRRFSIEADTTPITFLPSSTDEIVIHLKGTVSEQQAEYVNIDTDGSGAQDVKAVIRTDKKFHIGISVADIKSWMSDYRLRAEVELPGKLYDELRVKTDIGSIELNDVKAQTLIGQTNTGRIHVGRFEGQSLQLQTDTGGIEVEEATGDVRLQTDTGSIRAGLRDPGKTISASSDIGSIGLRLLSPLDSASFDLTSDIGGIDFSVPGAAVDERERHRLHGTLGDGSGTHIRVQTDTGHIEVTK</sequence>
<evidence type="ECO:0000313" key="2">
    <source>
        <dbReference type="EMBL" id="TFE88967.1"/>
    </source>
</evidence>
<proteinExistence type="predicted"/>
<evidence type="ECO:0000259" key="1">
    <source>
        <dbReference type="Pfam" id="PF13349"/>
    </source>
</evidence>
<protein>
    <recommendedName>
        <fullName evidence="1">DUF4097 domain-containing protein</fullName>
    </recommendedName>
</protein>
<dbReference type="OrthoDB" id="2539127at2"/>
<reference evidence="2 3" key="1">
    <citation type="submission" date="2017-03" db="EMBL/GenBank/DDBJ databases">
        <title>Isolation of Levoglucosan Utilizing Bacteria.</title>
        <authorList>
            <person name="Arya A.S."/>
        </authorList>
    </citation>
    <scope>NUCLEOTIDE SEQUENCE [LARGE SCALE GENOMIC DNA]</scope>
    <source>
        <strain evidence="2 3">MEC069</strain>
    </source>
</reference>
<dbReference type="RefSeq" id="WP_134751783.1">
    <property type="nucleotide sequence ID" value="NZ_MYFO02000011.1"/>
</dbReference>
<dbReference type="Pfam" id="PF13349">
    <property type="entry name" value="DUF4097"/>
    <property type="match status" value="1"/>
</dbReference>
<feature type="domain" description="DUF4097" evidence="1">
    <location>
        <begin position="140"/>
        <end position="289"/>
    </location>
</feature>
<comment type="caution">
    <text evidence="2">The sequence shown here is derived from an EMBL/GenBank/DDBJ whole genome shotgun (WGS) entry which is preliminary data.</text>
</comment>
<dbReference type="PANTHER" id="PTHR34094:SF1">
    <property type="entry name" value="PROTEIN FAM185A"/>
    <property type="match status" value="1"/>
</dbReference>
<evidence type="ECO:0000313" key="3">
    <source>
        <dbReference type="Proteomes" id="UP000298246"/>
    </source>
</evidence>
<organism evidence="2 3">
    <name type="scientific">Paenibacillus athensensis</name>
    <dbReference type="NCBI Taxonomy" id="1967502"/>
    <lineage>
        <taxon>Bacteria</taxon>
        <taxon>Bacillati</taxon>
        <taxon>Bacillota</taxon>
        <taxon>Bacilli</taxon>
        <taxon>Bacillales</taxon>
        <taxon>Paenibacillaceae</taxon>
        <taxon>Paenibacillus</taxon>
    </lineage>
</organism>
<accession>A0A4Y8Q4H6</accession>